<dbReference type="GO" id="GO:0050308">
    <property type="term" value="F:sugar-phosphatase activity"/>
    <property type="evidence" value="ECO:0007669"/>
    <property type="project" value="TreeGrafter"/>
</dbReference>
<evidence type="ECO:0000256" key="2">
    <source>
        <dbReference type="PIRSR" id="PIRSR610972-1"/>
    </source>
</evidence>
<protein>
    <submittedName>
        <fullName evidence="6">Beta-phosphoglucomutase</fullName>
    </submittedName>
</protein>
<dbReference type="NCBIfam" id="TIGR01509">
    <property type="entry name" value="HAD-SF-IA-v3"/>
    <property type="match status" value="1"/>
</dbReference>
<dbReference type="NCBIfam" id="TIGR02009">
    <property type="entry name" value="PGMB-YQAB-SF"/>
    <property type="match status" value="1"/>
</dbReference>
<dbReference type="InterPro" id="IPR006439">
    <property type="entry name" value="HAD-SF_hydro_IA"/>
</dbReference>
<evidence type="ECO:0000313" key="7">
    <source>
        <dbReference type="Proteomes" id="UP000637643"/>
    </source>
</evidence>
<dbReference type="InterPro" id="IPR023198">
    <property type="entry name" value="PGP-like_dom2"/>
</dbReference>
<name>A0A917FRG6_9BACL</name>
<keyword evidence="4" id="KW-0479">Metal-binding</keyword>
<dbReference type="InterPro" id="IPR010976">
    <property type="entry name" value="B-phosphoglucomutase_hydrolase"/>
</dbReference>
<dbReference type="GO" id="GO:0005975">
    <property type="term" value="P:carbohydrate metabolic process"/>
    <property type="evidence" value="ECO:0007669"/>
    <property type="project" value="InterPro"/>
</dbReference>
<dbReference type="CDD" id="cd02598">
    <property type="entry name" value="HAD_BPGM"/>
    <property type="match status" value="1"/>
</dbReference>
<dbReference type="NCBIfam" id="TIGR01990">
    <property type="entry name" value="bPGM"/>
    <property type="match status" value="1"/>
</dbReference>
<feature type="binding site" evidence="4">
    <location>
        <position position="19"/>
    </location>
    <ligand>
        <name>Mg(2+)</name>
        <dbReference type="ChEBI" id="CHEBI:18420"/>
    </ligand>
</feature>
<dbReference type="Gene3D" id="1.10.150.240">
    <property type="entry name" value="Putative phosphatase, domain 2"/>
    <property type="match status" value="1"/>
</dbReference>
<proteinExistence type="inferred from homology"/>
<dbReference type="InterPro" id="IPR010972">
    <property type="entry name" value="Beta-PGM"/>
</dbReference>
<reference evidence="6" key="2">
    <citation type="submission" date="2020-09" db="EMBL/GenBank/DDBJ databases">
        <authorList>
            <person name="Sun Q."/>
            <person name="Zhou Y."/>
        </authorList>
    </citation>
    <scope>NUCLEOTIDE SEQUENCE</scope>
    <source>
        <strain evidence="6">CGMCC 1.16134</strain>
    </source>
</reference>
<feature type="binding site" evidence="3">
    <location>
        <position position="153"/>
    </location>
    <ligand>
        <name>substrate</name>
    </ligand>
</feature>
<evidence type="ECO:0000256" key="5">
    <source>
        <dbReference type="PIRSR" id="PIRSR610972-4"/>
    </source>
</evidence>
<feature type="site" description="Important for catalytic activity and assists the phosphoryl transfer reaction to Asp8 by balancing charge and orienting the reacting groups" evidence="5">
    <location>
        <position position="153"/>
    </location>
</feature>
<dbReference type="PANTHER" id="PTHR43481">
    <property type="entry name" value="FRUCTOSE-1-PHOSPHATE PHOSPHATASE"/>
    <property type="match status" value="1"/>
</dbReference>
<dbReference type="Proteomes" id="UP000637643">
    <property type="component" value="Unassembled WGS sequence"/>
</dbReference>
<feature type="active site" description="Proton donor/acceptor" evidence="2">
    <location>
        <position position="19"/>
    </location>
</feature>
<organism evidence="6 7">
    <name type="scientific">Paenibacillus albidus</name>
    <dbReference type="NCBI Taxonomy" id="2041023"/>
    <lineage>
        <taxon>Bacteria</taxon>
        <taxon>Bacillati</taxon>
        <taxon>Bacillota</taxon>
        <taxon>Bacilli</taxon>
        <taxon>Bacillales</taxon>
        <taxon>Paenibacillaceae</taxon>
        <taxon>Paenibacillus</taxon>
    </lineage>
</organism>
<dbReference type="PRINTS" id="PR00413">
    <property type="entry name" value="HADHALOGNASE"/>
</dbReference>
<feature type="binding site" evidence="3">
    <location>
        <begin position="122"/>
        <end position="126"/>
    </location>
    <ligand>
        <name>substrate</name>
    </ligand>
</feature>
<feature type="binding site" evidence="3">
    <location>
        <position position="60"/>
    </location>
    <ligand>
        <name>substrate</name>
    </ligand>
</feature>
<dbReference type="AlphaFoldDB" id="A0A917FRG6"/>
<keyword evidence="4" id="KW-0460">Magnesium</keyword>
<sequence>MKIQSLLEAGFKGAIFDLDGVIVDTAKYHYLAWRWLARQHGFDFTEEDNERLKGVSRDRSLEILLEIGKVTVSEAEKKAMADLKNAKYVEYITGMDESELLPGAREYILCLRDAGVKIALGSASKNAAFILEKLSVTSLFDAVIDGTKTIKAKPDPEVFLLACRELRLLPEDCVVFEDAVAGVQAARAAGIRVVGIGNASQLTEANAVVGGLDELLG</sequence>
<dbReference type="InterPro" id="IPR051806">
    <property type="entry name" value="HAD-like_SPP"/>
</dbReference>
<dbReference type="GO" id="GO:0000287">
    <property type="term" value="F:magnesium ion binding"/>
    <property type="evidence" value="ECO:0007669"/>
    <property type="project" value="InterPro"/>
</dbReference>
<evidence type="ECO:0000256" key="1">
    <source>
        <dbReference type="ARBA" id="ARBA00006171"/>
    </source>
</evidence>
<dbReference type="EMBL" id="BMKR01000029">
    <property type="protein sequence ID" value="GGF99704.1"/>
    <property type="molecule type" value="Genomic_DNA"/>
</dbReference>
<feature type="binding site" evidence="3">
    <location>
        <position position="84"/>
    </location>
    <ligand>
        <name>substrate</name>
    </ligand>
</feature>
<feature type="binding site" evidence="4">
    <location>
        <position position="17"/>
    </location>
    <ligand>
        <name>Mg(2+)</name>
        <dbReference type="ChEBI" id="CHEBI:18420"/>
    </ligand>
</feature>
<evidence type="ECO:0000313" key="6">
    <source>
        <dbReference type="EMBL" id="GGF99704.1"/>
    </source>
</evidence>
<feature type="binding site" evidence="3">
    <location>
        <position position="33"/>
    </location>
    <ligand>
        <name>substrate</name>
    </ligand>
</feature>
<dbReference type="SFLD" id="SFLDS00003">
    <property type="entry name" value="Haloacid_Dehalogenase"/>
    <property type="match status" value="1"/>
</dbReference>
<keyword evidence="7" id="KW-1185">Reference proteome</keyword>
<gene>
    <name evidence="6" type="primary">pgmB2</name>
    <name evidence="6" type="ORF">GCM10010912_50650</name>
</gene>
<dbReference type="InterPro" id="IPR023214">
    <property type="entry name" value="HAD_sf"/>
</dbReference>
<comment type="similarity">
    <text evidence="1">Belongs to the HAD-like hydrolase superfamily. CbbY/CbbZ/Gph/YieH family.</text>
</comment>
<accession>A0A917FRG6</accession>
<dbReference type="Pfam" id="PF00702">
    <property type="entry name" value="Hydrolase"/>
    <property type="match status" value="1"/>
</dbReference>
<feature type="active site" description="Nucleophile" evidence="2">
    <location>
        <position position="17"/>
    </location>
</feature>
<dbReference type="Gene3D" id="3.40.50.1000">
    <property type="entry name" value="HAD superfamily/HAD-like"/>
    <property type="match status" value="1"/>
</dbReference>
<evidence type="ECO:0000256" key="3">
    <source>
        <dbReference type="PIRSR" id="PIRSR610972-2"/>
    </source>
</evidence>
<feature type="binding site" evidence="3">
    <location>
        <begin position="17"/>
        <end position="19"/>
    </location>
    <ligand>
        <name>substrate</name>
    </ligand>
</feature>
<comment type="cofactor">
    <cofactor evidence="4">
        <name>Mg(2+)</name>
        <dbReference type="ChEBI" id="CHEBI:18420"/>
    </cofactor>
    <text evidence="4">Binds 2 magnesium ions per subunit.</text>
</comment>
<reference evidence="6" key="1">
    <citation type="journal article" date="2014" name="Int. J. Syst. Evol. Microbiol.">
        <title>Complete genome sequence of Corynebacterium casei LMG S-19264T (=DSM 44701T), isolated from a smear-ripened cheese.</title>
        <authorList>
            <consortium name="US DOE Joint Genome Institute (JGI-PGF)"/>
            <person name="Walter F."/>
            <person name="Albersmeier A."/>
            <person name="Kalinowski J."/>
            <person name="Ruckert C."/>
        </authorList>
    </citation>
    <scope>NUCLEOTIDE SEQUENCE</scope>
    <source>
        <strain evidence="6">CGMCC 1.16134</strain>
    </source>
</reference>
<dbReference type="GO" id="GO:0008801">
    <property type="term" value="F:beta-phosphoglucomutase activity"/>
    <property type="evidence" value="ECO:0007669"/>
    <property type="project" value="InterPro"/>
</dbReference>
<comment type="caution">
    <text evidence="6">The sequence shown here is derived from an EMBL/GenBank/DDBJ whole genome shotgun (WGS) entry which is preliminary data.</text>
</comment>
<dbReference type="SFLD" id="SFLDG01129">
    <property type="entry name" value="C1.5:_HAD__Beta-PGM__Phosphata"/>
    <property type="match status" value="1"/>
</dbReference>
<dbReference type="RefSeq" id="WP_189029855.1">
    <property type="nucleotide sequence ID" value="NZ_BMKR01000029.1"/>
</dbReference>
<dbReference type="SUPFAM" id="SSF56784">
    <property type="entry name" value="HAD-like"/>
    <property type="match status" value="1"/>
</dbReference>
<dbReference type="SFLD" id="SFLDG01135">
    <property type="entry name" value="C1.5.6:_HAD__Beta-PGM__Phospha"/>
    <property type="match status" value="1"/>
</dbReference>
<feature type="binding site" evidence="4">
    <location>
        <position position="178"/>
    </location>
    <ligand>
        <name>Mg(2+)</name>
        <dbReference type="ChEBI" id="CHEBI:18420"/>
    </ligand>
</feature>
<feature type="binding site" evidence="3">
    <location>
        <begin position="52"/>
        <end position="57"/>
    </location>
    <ligand>
        <name>substrate</name>
    </ligand>
</feature>
<feature type="binding site" evidence="4">
    <location>
        <position position="177"/>
    </location>
    <ligand>
        <name>Mg(2+)</name>
        <dbReference type="ChEBI" id="CHEBI:18420"/>
    </ligand>
</feature>
<feature type="site" description="Important for catalytic activity and assists the phosphoryl transfer reaction to Asp8 by balancing charge and orienting the reacting groups" evidence="5">
    <location>
        <position position="122"/>
    </location>
</feature>
<dbReference type="InterPro" id="IPR036412">
    <property type="entry name" value="HAD-like_sf"/>
</dbReference>
<evidence type="ECO:0000256" key="4">
    <source>
        <dbReference type="PIRSR" id="PIRSR610972-3"/>
    </source>
</evidence>
<dbReference type="PANTHER" id="PTHR43481:SF4">
    <property type="entry name" value="GLYCEROL-1-PHOSPHATE PHOSPHOHYDROLASE 1-RELATED"/>
    <property type="match status" value="1"/>
</dbReference>